<evidence type="ECO:0000313" key="3">
    <source>
        <dbReference type="Proteomes" id="UP000485880"/>
    </source>
</evidence>
<proteinExistence type="predicted"/>
<dbReference type="AlphaFoldDB" id="A0A8B6MCF8"/>
<dbReference type="InterPro" id="IPR032710">
    <property type="entry name" value="NTF2-like_dom_sf"/>
</dbReference>
<comment type="caution">
    <text evidence="2">The sequence shown here is derived from an EMBL/GenBank/DDBJ whole genome shotgun (WGS) entry which is preliminary data.</text>
</comment>
<organism evidence="2 3">
    <name type="scientific">Methylocella tundrae</name>
    <dbReference type="NCBI Taxonomy" id="227605"/>
    <lineage>
        <taxon>Bacteria</taxon>
        <taxon>Pseudomonadati</taxon>
        <taxon>Pseudomonadota</taxon>
        <taxon>Alphaproteobacteria</taxon>
        <taxon>Hyphomicrobiales</taxon>
        <taxon>Beijerinckiaceae</taxon>
        <taxon>Methylocella</taxon>
    </lineage>
</organism>
<dbReference type="Gene3D" id="3.10.450.50">
    <property type="match status" value="1"/>
</dbReference>
<evidence type="ECO:0000313" key="2">
    <source>
        <dbReference type="EMBL" id="VTZ51686.1"/>
    </source>
</evidence>
<dbReference type="SUPFAM" id="SSF54427">
    <property type="entry name" value="NTF2-like"/>
    <property type="match status" value="1"/>
</dbReference>
<dbReference type="Proteomes" id="UP000485880">
    <property type="component" value="Unassembled WGS sequence"/>
</dbReference>
<reference evidence="2 3" key="1">
    <citation type="submission" date="2019-05" db="EMBL/GenBank/DDBJ databases">
        <authorList>
            <person name="Farhan Ul Haque M."/>
        </authorList>
    </citation>
    <scope>NUCLEOTIDE SEQUENCE [LARGE SCALE GENOMIC DNA]</scope>
    <source>
        <strain evidence="2">2</strain>
    </source>
</reference>
<feature type="domain" description="SnoaL-like" evidence="1">
    <location>
        <begin position="13"/>
        <end position="119"/>
    </location>
</feature>
<dbReference type="EMBL" id="CABFMQ020000107">
    <property type="protein sequence ID" value="VTZ51686.1"/>
    <property type="molecule type" value="Genomic_DNA"/>
</dbReference>
<evidence type="ECO:0000259" key="1">
    <source>
        <dbReference type="Pfam" id="PF12680"/>
    </source>
</evidence>
<protein>
    <recommendedName>
        <fullName evidence="1">SnoaL-like domain-containing protein</fullName>
    </recommendedName>
</protein>
<gene>
    <name evidence="2" type="ORF">MPC4_480003</name>
</gene>
<sequence>MPDMYHSIVERRVRALFDAVNRGDAEPVLRAFAPRFEHSFLGENHALSGSRHSLPMTRRWYERLYRLLPDIKFEIRRVWVSGGPWNTIVVAEWKETNSGTDGVFTSNYGVHVLHLRWTRATRLIICPDTAGLKATLDRLAGAGNSEAHAPPIVD</sequence>
<accession>A0A8B6MCF8</accession>
<keyword evidence="3" id="KW-1185">Reference proteome</keyword>
<name>A0A8B6MCF8_METTU</name>
<dbReference type="Pfam" id="PF12680">
    <property type="entry name" value="SnoaL_2"/>
    <property type="match status" value="1"/>
</dbReference>
<dbReference type="InterPro" id="IPR037401">
    <property type="entry name" value="SnoaL-like"/>
</dbReference>
<dbReference type="RefSeq" id="WP_174513439.1">
    <property type="nucleotide sequence ID" value="NZ_CABFMQ020000107.1"/>
</dbReference>